<evidence type="ECO:0000256" key="2">
    <source>
        <dbReference type="ARBA" id="ARBA00022692"/>
    </source>
</evidence>
<dbReference type="SUPFAM" id="SSF81321">
    <property type="entry name" value="Family A G protein-coupled receptor-like"/>
    <property type="match status" value="1"/>
</dbReference>
<evidence type="ECO:0000256" key="1">
    <source>
        <dbReference type="ARBA" id="ARBA00004370"/>
    </source>
</evidence>
<evidence type="ECO:0000256" key="4">
    <source>
        <dbReference type="ARBA" id="ARBA00023136"/>
    </source>
</evidence>
<reference evidence="7" key="2">
    <citation type="submission" date="2020-11" db="EMBL/GenBank/DDBJ databases">
        <authorList>
            <person name="McCartney M.A."/>
            <person name="Auch B."/>
            <person name="Kono T."/>
            <person name="Mallez S."/>
            <person name="Becker A."/>
            <person name="Gohl D.M."/>
            <person name="Silverstein K.A.T."/>
            <person name="Koren S."/>
            <person name="Bechman K.B."/>
            <person name="Herman A."/>
            <person name="Abrahante J.E."/>
            <person name="Garbe J."/>
        </authorList>
    </citation>
    <scope>NUCLEOTIDE SEQUENCE</scope>
    <source>
        <strain evidence="7">Duluth1</strain>
        <tissue evidence="7">Whole animal</tissue>
    </source>
</reference>
<accession>A0A9D4BXV5</accession>
<dbReference type="Proteomes" id="UP000828390">
    <property type="component" value="Unassembled WGS sequence"/>
</dbReference>
<keyword evidence="3 5" id="KW-1133">Transmembrane helix</keyword>
<name>A0A9D4BXV5_DREPO</name>
<keyword evidence="2 5" id="KW-0812">Transmembrane</keyword>
<organism evidence="7 8">
    <name type="scientific">Dreissena polymorpha</name>
    <name type="common">Zebra mussel</name>
    <name type="synonym">Mytilus polymorpha</name>
    <dbReference type="NCBI Taxonomy" id="45954"/>
    <lineage>
        <taxon>Eukaryota</taxon>
        <taxon>Metazoa</taxon>
        <taxon>Spiralia</taxon>
        <taxon>Lophotrochozoa</taxon>
        <taxon>Mollusca</taxon>
        <taxon>Bivalvia</taxon>
        <taxon>Autobranchia</taxon>
        <taxon>Heteroconchia</taxon>
        <taxon>Euheterodonta</taxon>
        <taxon>Imparidentia</taxon>
        <taxon>Neoheterodontei</taxon>
        <taxon>Myida</taxon>
        <taxon>Dreissenoidea</taxon>
        <taxon>Dreissenidae</taxon>
        <taxon>Dreissena</taxon>
    </lineage>
</organism>
<dbReference type="AlphaFoldDB" id="A0A9D4BXV5"/>
<dbReference type="InterPro" id="IPR017452">
    <property type="entry name" value="GPCR_Rhodpsn_7TM"/>
</dbReference>
<protein>
    <recommendedName>
        <fullName evidence="6">G-protein coupled receptors family 1 profile domain-containing protein</fullName>
    </recommendedName>
</protein>
<evidence type="ECO:0000313" key="7">
    <source>
        <dbReference type="EMBL" id="KAH3713004.1"/>
    </source>
</evidence>
<dbReference type="Gene3D" id="1.20.1070.10">
    <property type="entry name" value="Rhodopsin 7-helix transmembrane proteins"/>
    <property type="match status" value="1"/>
</dbReference>
<feature type="transmembrane region" description="Helical" evidence="5">
    <location>
        <begin position="25"/>
        <end position="49"/>
    </location>
</feature>
<keyword evidence="4 5" id="KW-0472">Membrane</keyword>
<evidence type="ECO:0000259" key="6">
    <source>
        <dbReference type="PROSITE" id="PS50262"/>
    </source>
</evidence>
<proteinExistence type="predicted"/>
<feature type="transmembrane region" description="Helical" evidence="5">
    <location>
        <begin position="69"/>
        <end position="86"/>
    </location>
</feature>
<evidence type="ECO:0000256" key="5">
    <source>
        <dbReference type="SAM" id="Phobius"/>
    </source>
</evidence>
<dbReference type="EMBL" id="JAIWYP010000014">
    <property type="protein sequence ID" value="KAH3713004.1"/>
    <property type="molecule type" value="Genomic_DNA"/>
</dbReference>
<feature type="domain" description="G-protein coupled receptors family 1 profile" evidence="6">
    <location>
        <begin position="1"/>
        <end position="83"/>
    </location>
</feature>
<comment type="caution">
    <text evidence="7">The sequence shown here is derived from an EMBL/GenBank/DDBJ whole genome shotgun (WGS) entry which is preliminary data.</text>
</comment>
<dbReference type="GO" id="GO:0016020">
    <property type="term" value="C:membrane"/>
    <property type="evidence" value="ECO:0007669"/>
    <property type="project" value="UniProtKB-SubCell"/>
</dbReference>
<reference evidence="7" key="1">
    <citation type="journal article" date="2019" name="bioRxiv">
        <title>The Genome of the Zebra Mussel, Dreissena polymorpha: A Resource for Invasive Species Research.</title>
        <authorList>
            <person name="McCartney M.A."/>
            <person name="Auch B."/>
            <person name="Kono T."/>
            <person name="Mallez S."/>
            <person name="Zhang Y."/>
            <person name="Obille A."/>
            <person name="Becker A."/>
            <person name="Abrahante J.E."/>
            <person name="Garbe J."/>
            <person name="Badalamenti J.P."/>
            <person name="Herman A."/>
            <person name="Mangelson H."/>
            <person name="Liachko I."/>
            <person name="Sullivan S."/>
            <person name="Sone E.D."/>
            <person name="Koren S."/>
            <person name="Silverstein K.A.T."/>
            <person name="Beckman K.B."/>
            <person name="Gohl D.M."/>
        </authorList>
    </citation>
    <scope>NUCLEOTIDE SEQUENCE</scope>
    <source>
        <strain evidence="7">Duluth1</strain>
        <tissue evidence="7">Whole animal</tissue>
    </source>
</reference>
<comment type="subcellular location">
    <subcellularLocation>
        <location evidence="1">Membrane</location>
    </subcellularLocation>
</comment>
<dbReference type="PROSITE" id="PS50262">
    <property type="entry name" value="G_PROTEIN_RECEP_F1_2"/>
    <property type="match status" value="1"/>
</dbReference>
<evidence type="ECO:0000313" key="8">
    <source>
        <dbReference type="Proteomes" id="UP000828390"/>
    </source>
</evidence>
<keyword evidence="8" id="KW-1185">Reference proteome</keyword>
<evidence type="ECO:0000256" key="3">
    <source>
        <dbReference type="ARBA" id="ARBA00022989"/>
    </source>
</evidence>
<gene>
    <name evidence="7" type="ORF">DPMN_072767</name>
</gene>
<sequence length="107" mass="12239">MPSSWSSASNPVPALSGQHLKITKIMCTVTLVFIVSQAPGLVVTIWSVVNPAFWDELSISETILCEFMVRMYLLNNICNPFIYGFWDSRFNREVKSIFRTIYTTIVR</sequence>